<name>A0A1W0E5G3_9MICR</name>
<reference evidence="6 7" key="1">
    <citation type="journal article" date="2017" name="Environ. Microbiol.">
        <title>Decay of the glycolytic pathway and adaptation to intranuclear parasitism within Enterocytozoonidae microsporidia.</title>
        <authorList>
            <person name="Wiredu Boakye D."/>
            <person name="Jaroenlak P."/>
            <person name="Prachumwat A."/>
            <person name="Williams T.A."/>
            <person name="Bateman K.S."/>
            <person name="Itsathitphaisarn O."/>
            <person name="Sritunyalucksana K."/>
            <person name="Paszkiewicz K.H."/>
            <person name="Moore K.A."/>
            <person name="Stentiford G.D."/>
            <person name="Williams B.A."/>
        </authorList>
    </citation>
    <scope>NUCLEOTIDE SEQUENCE [LARGE SCALE GENOMIC DNA]</scope>
    <source>
        <strain evidence="6 7">TH1</strain>
    </source>
</reference>
<evidence type="ECO:0000259" key="5">
    <source>
        <dbReference type="PROSITE" id="PS50067"/>
    </source>
</evidence>
<protein>
    <recommendedName>
        <fullName evidence="4">Kinesin-like protein</fullName>
    </recommendedName>
</protein>
<keyword evidence="7" id="KW-1185">Reference proteome</keyword>
<dbReference type="InterPro" id="IPR019821">
    <property type="entry name" value="Kinesin_motor_CS"/>
</dbReference>
<dbReference type="PROSITE" id="PS50067">
    <property type="entry name" value="KINESIN_MOTOR_2"/>
    <property type="match status" value="1"/>
</dbReference>
<dbReference type="InterPro" id="IPR027417">
    <property type="entry name" value="P-loop_NTPase"/>
</dbReference>
<keyword evidence="4" id="KW-0493">Microtubule</keyword>
<evidence type="ECO:0000256" key="4">
    <source>
        <dbReference type="RuleBase" id="RU000394"/>
    </source>
</evidence>
<dbReference type="VEuPathDB" id="MicrosporidiaDB:EHP00_25"/>
<dbReference type="EMBL" id="MNPJ01000019">
    <property type="protein sequence ID" value="OQS54517.1"/>
    <property type="molecule type" value="Genomic_DNA"/>
</dbReference>
<dbReference type="Proteomes" id="UP000192758">
    <property type="component" value="Unassembled WGS sequence"/>
</dbReference>
<dbReference type="Gene3D" id="3.40.850.10">
    <property type="entry name" value="Kinesin motor domain"/>
    <property type="match status" value="1"/>
</dbReference>
<feature type="domain" description="Kinesin motor" evidence="5">
    <location>
        <begin position="34"/>
        <end position="341"/>
    </location>
</feature>
<keyword evidence="3 4" id="KW-0505">Motor protein</keyword>
<dbReference type="PANTHER" id="PTHR47972">
    <property type="entry name" value="KINESIN-LIKE PROTEIN KLP-3"/>
    <property type="match status" value="1"/>
</dbReference>
<organism evidence="6 7">
    <name type="scientific">Ecytonucleospora hepatopenaei</name>
    <dbReference type="NCBI Taxonomy" id="646526"/>
    <lineage>
        <taxon>Eukaryota</taxon>
        <taxon>Fungi</taxon>
        <taxon>Fungi incertae sedis</taxon>
        <taxon>Microsporidia</taxon>
        <taxon>Enterocytozoonidae</taxon>
        <taxon>Ecytonucleospora</taxon>
    </lineage>
</organism>
<evidence type="ECO:0000256" key="3">
    <source>
        <dbReference type="PROSITE-ProRule" id="PRU00283"/>
    </source>
</evidence>
<gene>
    <name evidence="6" type="primary">klpA</name>
    <name evidence="6" type="ORF">EHP00_25</name>
</gene>
<evidence type="ECO:0000313" key="6">
    <source>
        <dbReference type="EMBL" id="OQS54517.1"/>
    </source>
</evidence>
<dbReference type="GO" id="GO:0007018">
    <property type="term" value="P:microtubule-based movement"/>
    <property type="evidence" value="ECO:0007669"/>
    <property type="project" value="InterPro"/>
</dbReference>
<dbReference type="GO" id="GO:0008017">
    <property type="term" value="F:microtubule binding"/>
    <property type="evidence" value="ECO:0007669"/>
    <property type="project" value="InterPro"/>
</dbReference>
<keyword evidence="1 3" id="KW-0547">Nucleotide-binding</keyword>
<dbReference type="InterPro" id="IPR027640">
    <property type="entry name" value="Kinesin-like_fam"/>
</dbReference>
<dbReference type="Pfam" id="PF00225">
    <property type="entry name" value="Kinesin"/>
    <property type="match status" value="1"/>
</dbReference>
<dbReference type="GO" id="GO:0005874">
    <property type="term" value="C:microtubule"/>
    <property type="evidence" value="ECO:0007669"/>
    <property type="project" value="UniProtKB-KW"/>
</dbReference>
<accession>A0A1W0E5G3</accession>
<evidence type="ECO:0000313" key="7">
    <source>
        <dbReference type="Proteomes" id="UP000192758"/>
    </source>
</evidence>
<dbReference type="AlphaFoldDB" id="A0A1W0E5G3"/>
<dbReference type="SMART" id="SM00129">
    <property type="entry name" value="KISc"/>
    <property type="match status" value="1"/>
</dbReference>
<evidence type="ECO:0000256" key="2">
    <source>
        <dbReference type="ARBA" id="ARBA00022840"/>
    </source>
</evidence>
<dbReference type="PANTHER" id="PTHR47972:SF28">
    <property type="entry name" value="KINESIN-LIKE PROTEIN KLP-3"/>
    <property type="match status" value="1"/>
</dbReference>
<evidence type="ECO:0000256" key="1">
    <source>
        <dbReference type="ARBA" id="ARBA00022741"/>
    </source>
</evidence>
<dbReference type="GO" id="GO:0005524">
    <property type="term" value="F:ATP binding"/>
    <property type="evidence" value="ECO:0007669"/>
    <property type="project" value="UniProtKB-UniRule"/>
</dbReference>
<dbReference type="GO" id="GO:0003777">
    <property type="term" value="F:microtubule motor activity"/>
    <property type="evidence" value="ECO:0007669"/>
    <property type="project" value="InterPro"/>
</dbReference>
<dbReference type="STRING" id="646526.A0A1W0E5G3"/>
<dbReference type="OrthoDB" id="3176171at2759"/>
<comment type="similarity">
    <text evidence="3 4">Belongs to the TRAFAC class myosin-kinesin ATPase superfamily. Kinesin family.</text>
</comment>
<dbReference type="InterPro" id="IPR001752">
    <property type="entry name" value="Kinesin_motor_dom"/>
</dbReference>
<keyword evidence="2 3" id="KW-0067">ATP-binding</keyword>
<dbReference type="PRINTS" id="PR00380">
    <property type="entry name" value="KINESINHEAVY"/>
</dbReference>
<dbReference type="PROSITE" id="PS00411">
    <property type="entry name" value="KINESIN_MOTOR_1"/>
    <property type="match status" value="1"/>
</dbReference>
<proteinExistence type="inferred from homology"/>
<dbReference type="SUPFAM" id="SSF52540">
    <property type="entry name" value="P-loop containing nucleoside triphosphate hydrolases"/>
    <property type="match status" value="1"/>
</dbReference>
<comment type="caution">
    <text evidence="6">The sequence shown here is derived from an EMBL/GenBank/DDBJ whole genome shotgun (WGS) entry which is preliminary data.</text>
</comment>
<feature type="binding site" evidence="3">
    <location>
        <begin position="117"/>
        <end position="124"/>
    </location>
    <ligand>
        <name>ATP</name>
        <dbReference type="ChEBI" id="CHEBI:30616"/>
    </ligand>
</feature>
<dbReference type="InterPro" id="IPR036961">
    <property type="entry name" value="Kinesin_motor_dom_sf"/>
</dbReference>
<sequence length="354" mass="40629">MEFEINTKHLYIEIDRRKIYEKKLRNQILDLKGNCKVYCRVKPNLCDTKINEETHGKGDENKEFKIEEDSVIYIDKKSFVLDRVFGPTSSQSMVFDELELYVENVLDGYNLCIFAYGQTGSGKTHTMEGKKDGMIYKSLCKIENDLKNKKAIYTAKFIEIYNDEGIDLLNQNKINIKQNGENVNINGINDFRSENISEIFDLVYKISTRRKSAETASNAFSSRSHFIFVLDVEIFSEIEVKKGSLCMIDLAGSERIANSKVKNDRLKETQHINKSLSALGNVFMAIKKNSPYKPFRDSKLTHLMKDYLSGNSRTVMLVTIDPNSVEETICSLRFATKVSECEIGKAQKNIKYLK</sequence>